<evidence type="ECO:0000313" key="1">
    <source>
        <dbReference type="EMBL" id="MPN49663.1"/>
    </source>
</evidence>
<organism evidence="1">
    <name type="scientific">bioreactor metagenome</name>
    <dbReference type="NCBI Taxonomy" id="1076179"/>
    <lineage>
        <taxon>unclassified sequences</taxon>
        <taxon>metagenomes</taxon>
        <taxon>ecological metagenomes</taxon>
    </lineage>
</organism>
<name>A0A645IQW7_9ZZZZ</name>
<accession>A0A645IQW7</accession>
<reference evidence="1" key="1">
    <citation type="submission" date="2019-08" db="EMBL/GenBank/DDBJ databases">
        <authorList>
            <person name="Kucharzyk K."/>
            <person name="Murdoch R.W."/>
            <person name="Higgins S."/>
            <person name="Loffler F."/>
        </authorList>
    </citation>
    <scope>NUCLEOTIDE SEQUENCE</scope>
</reference>
<sequence length="56" mass="6016">MSNIMDIRITKPKLAANFWIKTVVCVKNPGPIADVAIKKAAPSSKLQLDFTAGFVG</sequence>
<protein>
    <submittedName>
        <fullName evidence="1">Uncharacterized protein</fullName>
    </submittedName>
</protein>
<dbReference type="EMBL" id="VSSQ01113116">
    <property type="protein sequence ID" value="MPN49663.1"/>
    <property type="molecule type" value="Genomic_DNA"/>
</dbReference>
<proteinExistence type="predicted"/>
<gene>
    <name evidence="1" type="ORF">SDC9_197285</name>
</gene>
<dbReference type="AlphaFoldDB" id="A0A645IQW7"/>
<comment type="caution">
    <text evidence="1">The sequence shown here is derived from an EMBL/GenBank/DDBJ whole genome shotgun (WGS) entry which is preliminary data.</text>
</comment>